<dbReference type="InterPro" id="IPR011335">
    <property type="entry name" value="Restrct_endonuc-II-like"/>
</dbReference>
<accession>A0A7X6BNC5</accession>
<dbReference type="RefSeq" id="WP_168047954.1">
    <property type="nucleotide sequence ID" value="NZ_JAATJM010000002.1"/>
</dbReference>
<dbReference type="AlphaFoldDB" id="A0A7X6BNC5"/>
<evidence type="ECO:0000313" key="2">
    <source>
        <dbReference type="Proteomes" id="UP000587415"/>
    </source>
</evidence>
<dbReference type="SUPFAM" id="SSF52980">
    <property type="entry name" value="Restriction endonuclease-like"/>
    <property type="match status" value="1"/>
</dbReference>
<sequence>MFTGTLTGRDLIDALDVEIARTNQGLADGLAPFDSVQTPVAWHRLLQGAEELFNLATEPFDDETLHDRLVGMPLGLAVTGGRDWVRREISALYDGGVENRVLEVLDLAASLSSACVAHGYPLALGTVAEAAGYFQTRRRRMVAFLYIMPKACRGETVARTLHDLYPLVTLMEFAGGPMTNLAQMAMMSRVFDDYSVTSDGVGVLANREVDLLDQGGFDSERVSLLDMIEFGAKTVVSSANVPAPRRLLSKAEVRMQIEYLESAFAEFDLADTSFGEIQRLIAPLLTGQETYLVSVPAEAFLRALEAPGELSPERRRALLIFEGETYSEAINSYQPFVQIDDQLVSNVNLLTRFLNDYKTVALSPQKRFQIRSGFIFEKKVCEVLKAAGFTVTGITRIDRSEFDVVTTKAGVIHNFQCKNTFIDTRLVESDPARYARINRTMTRSYRRAIRKEIGREQLLKTRLGLKDIRHYVVSRFPVLDDAPDIIPFSKLAETVQAL</sequence>
<protein>
    <submittedName>
        <fullName evidence="1">Uncharacterized protein</fullName>
    </submittedName>
</protein>
<gene>
    <name evidence="1" type="ORF">GGQ87_002318</name>
</gene>
<dbReference type="EMBL" id="JAATJM010000002">
    <property type="protein sequence ID" value="NJC42023.1"/>
    <property type="molecule type" value="Genomic_DNA"/>
</dbReference>
<evidence type="ECO:0000313" key="1">
    <source>
        <dbReference type="EMBL" id="NJC42023.1"/>
    </source>
</evidence>
<reference evidence="1 2" key="1">
    <citation type="submission" date="2020-03" db="EMBL/GenBank/DDBJ databases">
        <title>Genomic Encyclopedia of Type Strains, Phase IV (KMG-IV): sequencing the most valuable type-strain genomes for metagenomic binning, comparative biology and taxonomic classification.</title>
        <authorList>
            <person name="Goeker M."/>
        </authorList>
    </citation>
    <scope>NUCLEOTIDE SEQUENCE [LARGE SCALE GENOMIC DNA]</scope>
    <source>
        <strain evidence="1 2">DSM 4736</strain>
    </source>
</reference>
<proteinExistence type="predicted"/>
<keyword evidence="2" id="KW-1185">Reference proteome</keyword>
<comment type="caution">
    <text evidence="1">The sequence shown here is derived from an EMBL/GenBank/DDBJ whole genome shotgun (WGS) entry which is preliminary data.</text>
</comment>
<dbReference type="Proteomes" id="UP000587415">
    <property type="component" value="Unassembled WGS sequence"/>
</dbReference>
<organism evidence="1 2">
    <name type="scientific">Brevundimonas alba</name>
    <dbReference type="NCBI Taxonomy" id="74314"/>
    <lineage>
        <taxon>Bacteria</taxon>
        <taxon>Pseudomonadati</taxon>
        <taxon>Pseudomonadota</taxon>
        <taxon>Alphaproteobacteria</taxon>
        <taxon>Caulobacterales</taxon>
        <taxon>Caulobacteraceae</taxon>
        <taxon>Brevundimonas</taxon>
    </lineage>
</organism>
<name>A0A7X6BNC5_9CAUL</name>